<dbReference type="PANTHER" id="PTHR43080">
    <property type="entry name" value="CBS DOMAIN-CONTAINING PROTEIN CBSX3, MITOCHONDRIAL"/>
    <property type="match status" value="1"/>
</dbReference>
<evidence type="ECO:0000313" key="5">
    <source>
        <dbReference type="Proteomes" id="UP000070404"/>
    </source>
</evidence>
<dbReference type="Proteomes" id="UP000070404">
    <property type="component" value="Unassembled WGS sequence"/>
</dbReference>
<evidence type="ECO:0000259" key="3">
    <source>
        <dbReference type="PROSITE" id="PS51371"/>
    </source>
</evidence>
<evidence type="ECO:0000256" key="1">
    <source>
        <dbReference type="ARBA" id="ARBA00023122"/>
    </source>
</evidence>
<sequence>MSSELLGIKVNEIMRTEDIPLVERSDPIKEIMPFPHGSSHAWVLEGGGSKKVVGVVTEHDILTILAPDKPAYIVGFPDMRTLCADCPIGDIMTREIIETKPDERLDDALRKITKHRISCLPVLDKDGEIVGEIHKTSITDRLSDEFG</sequence>
<dbReference type="SMART" id="SM00116">
    <property type="entry name" value="CBS"/>
    <property type="match status" value="2"/>
</dbReference>
<evidence type="ECO:0000256" key="2">
    <source>
        <dbReference type="PROSITE-ProRule" id="PRU00703"/>
    </source>
</evidence>
<dbReference type="EMBL" id="LHYF01000037">
    <property type="protein sequence ID" value="KXB06490.1"/>
    <property type="molecule type" value="Genomic_DNA"/>
</dbReference>
<evidence type="ECO:0000313" key="4">
    <source>
        <dbReference type="EMBL" id="KXB06490.1"/>
    </source>
</evidence>
<dbReference type="PROSITE" id="PS51371">
    <property type="entry name" value="CBS"/>
    <property type="match status" value="1"/>
</dbReference>
<reference evidence="4 5" key="1">
    <citation type="journal article" date="2016" name="Sci. Rep.">
        <title>Metabolic traits of an uncultured archaeal lineage -MSBL1- from brine pools of the Red Sea.</title>
        <authorList>
            <person name="Mwirichia R."/>
            <person name="Alam I."/>
            <person name="Rashid M."/>
            <person name="Vinu M."/>
            <person name="Ba-Alawi W."/>
            <person name="Anthony Kamau A."/>
            <person name="Kamanda Ngugi D."/>
            <person name="Goker M."/>
            <person name="Klenk H.P."/>
            <person name="Bajic V."/>
            <person name="Stingl U."/>
        </authorList>
    </citation>
    <scope>NUCLEOTIDE SEQUENCE [LARGE SCALE GENOMIC DNA]</scope>
    <source>
        <strain evidence="4">SCGC-AAA382C18</strain>
    </source>
</reference>
<organism evidence="4 5">
    <name type="scientific">candidate division MSBL1 archaeon SCGC-AAA382C18</name>
    <dbReference type="NCBI Taxonomy" id="1698281"/>
    <lineage>
        <taxon>Archaea</taxon>
        <taxon>Methanobacteriati</taxon>
        <taxon>Methanobacteriota</taxon>
        <taxon>candidate division MSBL1</taxon>
    </lineage>
</organism>
<dbReference type="Gene3D" id="3.10.580.10">
    <property type="entry name" value="CBS-domain"/>
    <property type="match status" value="1"/>
</dbReference>
<keyword evidence="1 2" id="KW-0129">CBS domain</keyword>
<dbReference type="Pfam" id="PF00571">
    <property type="entry name" value="CBS"/>
    <property type="match status" value="2"/>
</dbReference>
<dbReference type="SUPFAM" id="SSF54631">
    <property type="entry name" value="CBS-domain pair"/>
    <property type="match status" value="1"/>
</dbReference>
<dbReference type="AlphaFoldDB" id="A0A133VJ86"/>
<accession>A0A133VJ86</accession>
<dbReference type="InterPro" id="IPR000644">
    <property type="entry name" value="CBS_dom"/>
</dbReference>
<dbReference type="PANTHER" id="PTHR43080:SF2">
    <property type="entry name" value="CBS DOMAIN-CONTAINING PROTEIN"/>
    <property type="match status" value="1"/>
</dbReference>
<protein>
    <recommendedName>
        <fullName evidence="3">CBS domain-containing protein</fullName>
    </recommendedName>
</protein>
<keyword evidence="5" id="KW-1185">Reference proteome</keyword>
<comment type="caution">
    <text evidence="4">The sequence shown here is derived from an EMBL/GenBank/DDBJ whole genome shotgun (WGS) entry which is preliminary data.</text>
</comment>
<gene>
    <name evidence="4" type="ORF">AKJ52_02185</name>
</gene>
<feature type="domain" description="CBS" evidence="3">
    <location>
        <begin position="92"/>
        <end position="147"/>
    </location>
</feature>
<dbReference type="InterPro" id="IPR046342">
    <property type="entry name" value="CBS_dom_sf"/>
</dbReference>
<dbReference type="InterPro" id="IPR051257">
    <property type="entry name" value="Diverse_CBS-Domain"/>
</dbReference>
<name>A0A133VJ86_9EURY</name>
<dbReference type="CDD" id="cd02205">
    <property type="entry name" value="CBS_pair_SF"/>
    <property type="match status" value="1"/>
</dbReference>
<proteinExistence type="predicted"/>